<dbReference type="InterPro" id="IPR023214">
    <property type="entry name" value="HAD_sf"/>
</dbReference>
<reference evidence="6" key="1">
    <citation type="submission" date="2022-04" db="EMBL/GenBank/DDBJ databases">
        <title>Brenneria sp. isolated from walnut trees in Serbia.</title>
        <authorList>
            <person name="Gasic K."/>
            <person name="Zlatkovic N."/>
            <person name="Kuzmanovic N."/>
        </authorList>
    </citation>
    <scope>NUCLEOTIDE SEQUENCE</scope>
    <source>
        <strain evidence="7">KBI 423</strain>
        <strain evidence="6">KBI 447</strain>
    </source>
</reference>
<dbReference type="PANTHER" id="PTHR43434:SF1">
    <property type="entry name" value="PHOSPHOGLYCOLATE PHOSPHATASE"/>
    <property type="match status" value="1"/>
</dbReference>
<evidence type="ECO:0000313" key="8">
    <source>
        <dbReference type="Proteomes" id="UP001165568"/>
    </source>
</evidence>
<evidence type="ECO:0000313" key="7">
    <source>
        <dbReference type="EMBL" id="MCV9881322.1"/>
    </source>
</evidence>
<dbReference type="Proteomes" id="UP001165568">
    <property type="component" value="Unassembled WGS sequence"/>
</dbReference>
<accession>A0AA41XZW3</accession>
<dbReference type="GO" id="GO:0005829">
    <property type="term" value="C:cytosol"/>
    <property type="evidence" value="ECO:0007669"/>
    <property type="project" value="TreeGrafter"/>
</dbReference>
<evidence type="ECO:0000313" key="9">
    <source>
        <dbReference type="Proteomes" id="UP001165569"/>
    </source>
</evidence>
<dbReference type="Gene3D" id="3.40.50.1000">
    <property type="entry name" value="HAD superfamily/HAD-like"/>
    <property type="match status" value="1"/>
</dbReference>
<dbReference type="RefSeq" id="WP_264089032.1">
    <property type="nucleotide sequence ID" value="NZ_JAMPJT010000002.1"/>
</dbReference>
<dbReference type="Proteomes" id="UP001165569">
    <property type="component" value="Unassembled WGS sequence"/>
</dbReference>
<dbReference type="EMBL" id="JAMPJU010000002">
    <property type="protein sequence ID" value="MCV9881322.1"/>
    <property type="molecule type" value="Genomic_DNA"/>
</dbReference>
<organism evidence="6 9">
    <name type="scientific">Brenneria izbisi</name>
    <dbReference type="NCBI Taxonomy" id="2939450"/>
    <lineage>
        <taxon>Bacteria</taxon>
        <taxon>Pseudomonadati</taxon>
        <taxon>Pseudomonadota</taxon>
        <taxon>Gammaproteobacteria</taxon>
        <taxon>Enterobacterales</taxon>
        <taxon>Pectobacteriaceae</taxon>
        <taxon>Brenneria</taxon>
    </lineage>
</organism>
<comment type="similarity">
    <text evidence="3">Belongs to the HAD-like hydrolase superfamily. CbbY/CbbZ/Gph/YieH family.</text>
</comment>
<evidence type="ECO:0000256" key="1">
    <source>
        <dbReference type="ARBA" id="ARBA00000830"/>
    </source>
</evidence>
<comment type="caution">
    <text evidence="6">The sequence shown here is derived from an EMBL/GenBank/DDBJ whole genome shotgun (WGS) entry which is preliminary data.</text>
</comment>
<evidence type="ECO:0000256" key="2">
    <source>
        <dbReference type="ARBA" id="ARBA00004818"/>
    </source>
</evidence>
<dbReference type="InterPro" id="IPR041492">
    <property type="entry name" value="HAD_2"/>
</dbReference>
<dbReference type="SFLD" id="SFLDG01129">
    <property type="entry name" value="C1.5:_HAD__Beta-PGM__Phosphata"/>
    <property type="match status" value="1"/>
</dbReference>
<dbReference type="GO" id="GO:0046872">
    <property type="term" value="F:metal ion binding"/>
    <property type="evidence" value="ECO:0007669"/>
    <property type="project" value="UniProtKB-KW"/>
</dbReference>
<dbReference type="NCBIfam" id="TIGR01549">
    <property type="entry name" value="HAD-SF-IA-v1"/>
    <property type="match status" value="1"/>
</dbReference>
<dbReference type="SFLD" id="SFLDS00003">
    <property type="entry name" value="Haloacid_Dehalogenase"/>
    <property type="match status" value="1"/>
</dbReference>
<protein>
    <recommendedName>
        <fullName evidence="4">phosphoglycolate phosphatase</fullName>
        <ecNumber evidence="4">3.1.3.18</ecNumber>
    </recommendedName>
</protein>
<dbReference type="PANTHER" id="PTHR43434">
    <property type="entry name" value="PHOSPHOGLYCOLATE PHOSPHATASE"/>
    <property type="match status" value="1"/>
</dbReference>
<dbReference type="Pfam" id="PF13419">
    <property type="entry name" value="HAD_2"/>
    <property type="match status" value="1"/>
</dbReference>
<gene>
    <name evidence="6" type="ORF">NC803_04535</name>
    <name evidence="7" type="ORF">NC856_03395</name>
</gene>
<dbReference type="InterPro" id="IPR023198">
    <property type="entry name" value="PGP-like_dom2"/>
</dbReference>
<keyword evidence="6" id="KW-0378">Hydrolase</keyword>
<dbReference type="EMBL" id="JAMPJT010000002">
    <property type="protein sequence ID" value="MCV9878114.1"/>
    <property type="molecule type" value="Genomic_DNA"/>
</dbReference>
<dbReference type="EC" id="3.1.3.18" evidence="4"/>
<dbReference type="InterPro" id="IPR006439">
    <property type="entry name" value="HAD-SF_hydro_IA"/>
</dbReference>
<proteinExistence type="inferred from homology"/>
<keyword evidence="8" id="KW-1185">Reference proteome</keyword>
<dbReference type="NCBIfam" id="TIGR01509">
    <property type="entry name" value="HAD-SF-IA-v3"/>
    <property type="match status" value="1"/>
</dbReference>
<dbReference type="SUPFAM" id="SSF56784">
    <property type="entry name" value="HAD-like"/>
    <property type="match status" value="1"/>
</dbReference>
<sequence>MNSVLAIFDLDGTLVDTPSGIVQAFSSVLHANDFVAVNERDIRQTIGLPLETAFTRLMNISAQDERLPQLVNAYQQAFREQVLPQAPQLVFPGVIDGLKKLKARGVILTVATSKVSQSANALLDAAGLSPFFYKVLGADDVIHPKPHPEMAQVLMAAFQASMAQTCMVGDTTHDLLMAQQAGITGLGVEWGVHSREQLEHQKPLQIAITFDQIVEAILTMQSQQAITV</sequence>
<comment type="catalytic activity">
    <reaction evidence="1">
        <text>2-phosphoglycolate + H2O = glycolate + phosphate</text>
        <dbReference type="Rhea" id="RHEA:14369"/>
        <dbReference type="ChEBI" id="CHEBI:15377"/>
        <dbReference type="ChEBI" id="CHEBI:29805"/>
        <dbReference type="ChEBI" id="CHEBI:43474"/>
        <dbReference type="ChEBI" id="CHEBI:58033"/>
        <dbReference type="EC" id="3.1.3.18"/>
    </reaction>
</comment>
<keyword evidence="5" id="KW-0479">Metal-binding</keyword>
<dbReference type="AlphaFoldDB" id="A0AA41XZW3"/>
<evidence type="ECO:0000256" key="3">
    <source>
        <dbReference type="ARBA" id="ARBA00006171"/>
    </source>
</evidence>
<name>A0AA41XZW3_9GAMM</name>
<evidence type="ECO:0000313" key="6">
    <source>
        <dbReference type="EMBL" id="MCV9878114.1"/>
    </source>
</evidence>
<evidence type="ECO:0000256" key="4">
    <source>
        <dbReference type="ARBA" id="ARBA00013078"/>
    </source>
</evidence>
<comment type="pathway">
    <text evidence="2">Organic acid metabolism; glycolate biosynthesis; glycolate from 2-phosphoglycolate: step 1/1.</text>
</comment>
<dbReference type="Gene3D" id="1.10.150.240">
    <property type="entry name" value="Putative phosphatase, domain 2"/>
    <property type="match status" value="1"/>
</dbReference>
<evidence type="ECO:0000256" key="5">
    <source>
        <dbReference type="ARBA" id="ARBA00022723"/>
    </source>
</evidence>
<dbReference type="InterPro" id="IPR050155">
    <property type="entry name" value="HAD-like_hydrolase_sf"/>
</dbReference>
<dbReference type="GO" id="GO:0008967">
    <property type="term" value="F:phosphoglycolate phosphatase activity"/>
    <property type="evidence" value="ECO:0007669"/>
    <property type="project" value="UniProtKB-EC"/>
</dbReference>
<dbReference type="InterPro" id="IPR036412">
    <property type="entry name" value="HAD-like_sf"/>
</dbReference>
<dbReference type="GO" id="GO:0006281">
    <property type="term" value="P:DNA repair"/>
    <property type="evidence" value="ECO:0007669"/>
    <property type="project" value="TreeGrafter"/>
</dbReference>
<dbReference type="SFLD" id="SFLDG01135">
    <property type="entry name" value="C1.5.6:_HAD__Beta-PGM__Phospha"/>
    <property type="match status" value="1"/>
</dbReference>